<dbReference type="HOGENOM" id="CLU_1653158_0_0_1"/>
<keyword evidence="3" id="KW-1185">Reference proteome</keyword>
<reference evidence="2 3" key="1">
    <citation type="submission" date="2014-04" db="EMBL/GenBank/DDBJ databases">
        <authorList>
            <consortium name="DOE Joint Genome Institute"/>
            <person name="Kuo A."/>
            <person name="Kohler A."/>
            <person name="Nagy L.G."/>
            <person name="Floudas D."/>
            <person name="Copeland A."/>
            <person name="Barry K.W."/>
            <person name="Cichocki N."/>
            <person name="Veneault-Fourrey C."/>
            <person name="LaButti K."/>
            <person name="Lindquist E.A."/>
            <person name="Lipzen A."/>
            <person name="Lundell T."/>
            <person name="Morin E."/>
            <person name="Murat C."/>
            <person name="Sun H."/>
            <person name="Tunlid A."/>
            <person name="Henrissat B."/>
            <person name="Grigoriev I.V."/>
            <person name="Hibbett D.S."/>
            <person name="Martin F."/>
            <person name="Nordberg H.P."/>
            <person name="Cantor M.N."/>
            <person name="Hua S.X."/>
        </authorList>
    </citation>
    <scope>NUCLEOTIDE SEQUENCE [LARGE SCALE GENOMIC DNA]</scope>
    <source>
        <strain evidence="2 3">Foug A</strain>
    </source>
</reference>
<organism evidence="2 3">
    <name type="scientific">Scleroderma citrinum Foug A</name>
    <dbReference type="NCBI Taxonomy" id="1036808"/>
    <lineage>
        <taxon>Eukaryota</taxon>
        <taxon>Fungi</taxon>
        <taxon>Dikarya</taxon>
        <taxon>Basidiomycota</taxon>
        <taxon>Agaricomycotina</taxon>
        <taxon>Agaricomycetes</taxon>
        <taxon>Agaricomycetidae</taxon>
        <taxon>Boletales</taxon>
        <taxon>Sclerodermatineae</taxon>
        <taxon>Sclerodermataceae</taxon>
        <taxon>Scleroderma</taxon>
    </lineage>
</organism>
<sequence>MMRSAAATASPISPESAGISVSAVTQTPEYLREARAYLPLTHQTVRSSSPPVPRSPTNSSPILSSTGLAVGERGRRREVRFDDNIMSEPVWDRESTSSDASLDDSAPYRKSNGIHTKKYGDLFTRGFLPHLTLECTQVPADCLGLHLSNGEGSRMACPIT</sequence>
<evidence type="ECO:0000313" key="2">
    <source>
        <dbReference type="EMBL" id="KIM52497.1"/>
    </source>
</evidence>
<reference evidence="3" key="2">
    <citation type="submission" date="2015-01" db="EMBL/GenBank/DDBJ databases">
        <title>Evolutionary Origins and Diversification of the Mycorrhizal Mutualists.</title>
        <authorList>
            <consortium name="DOE Joint Genome Institute"/>
            <consortium name="Mycorrhizal Genomics Consortium"/>
            <person name="Kohler A."/>
            <person name="Kuo A."/>
            <person name="Nagy L.G."/>
            <person name="Floudas D."/>
            <person name="Copeland A."/>
            <person name="Barry K.W."/>
            <person name="Cichocki N."/>
            <person name="Veneault-Fourrey C."/>
            <person name="LaButti K."/>
            <person name="Lindquist E.A."/>
            <person name="Lipzen A."/>
            <person name="Lundell T."/>
            <person name="Morin E."/>
            <person name="Murat C."/>
            <person name="Riley R."/>
            <person name="Ohm R."/>
            <person name="Sun H."/>
            <person name="Tunlid A."/>
            <person name="Henrissat B."/>
            <person name="Grigoriev I.V."/>
            <person name="Hibbett D.S."/>
            <person name="Martin F."/>
        </authorList>
    </citation>
    <scope>NUCLEOTIDE SEQUENCE [LARGE SCALE GENOMIC DNA]</scope>
    <source>
        <strain evidence="3">Foug A</strain>
    </source>
</reference>
<feature type="compositionally biased region" description="Low complexity" evidence="1">
    <location>
        <begin position="44"/>
        <end position="61"/>
    </location>
</feature>
<feature type="region of interest" description="Disordered" evidence="1">
    <location>
        <begin position="90"/>
        <end position="111"/>
    </location>
</feature>
<dbReference type="InParanoid" id="A0A0C2ZIA2"/>
<evidence type="ECO:0000256" key="1">
    <source>
        <dbReference type="SAM" id="MobiDB-lite"/>
    </source>
</evidence>
<dbReference type="EMBL" id="KN822209">
    <property type="protein sequence ID" value="KIM52497.1"/>
    <property type="molecule type" value="Genomic_DNA"/>
</dbReference>
<feature type="region of interest" description="Disordered" evidence="1">
    <location>
        <begin position="1"/>
        <end position="20"/>
    </location>
</feature>
<feature type="region of interest" description="Disordered" evidence="1">
    <location>
        <begin position="41"/>
        <end position="75"/>
    </location>
</feature>
<dbReference type="Proteomes" id="UP000053989">
    <property type="component" value="Unassembled WGS sequence"/>
</dbReference>
<gene>
    <name evidence="2" type="ORF">SCLCIDRAFT_553438</name>
</gene>
<accession>A0A0C2ZIA2</accession>
<protein>
    <submittedName>
        <fullName evidence="2">Uncharacterized protein</fullName>
    </submittedName>
</protein>
<evidence type="ECO:0000313" key="3">
    <source>
        <dbReference type="Proteomes" id="UP000053989"/>
    </source>
</evidence>
<dbReference type="AlphaFoldDB" id="A0A0C2ZIA2"/>
<name>A0A0C2ZIA2_9AGAM</name>
<dbReference type="STRING" id="1036808.A0A0C2ZIA2"/>
<dbReference type="OrthoDB" id="6105938at2759"/>
<proteinExistence type="predicted"/>